<accession>A0A8B8CF28</accession>
<dbReference type="Pfam" id="PF02932">
    <property type="entry name" value="Neur_chan_memb"/>
    <property type="match status" value="1"/>
</dbReference>
<keyword evidence="3 5" id="KW-1133">Transmembrane helix</keyword>
<evidence type="ECO:0000259" key="7">
    <source>
        <dbReference type="Pfam" id="PF02931"/>
    </source>
</evidence>
<feature type="domain" description="Neurotransmitter-gated ion-channel transmembrane" evidence="8">
    <location>
        <begin position="253"/>
        <end position="390"/>
    </location>
</feature>
<dbReference type="InterPro" id="IPR036734">
    <property type="entry name" value="Neur_chan_lig-bd_sf"/>
</dbReference>
<protein>
    <submittedName>
        <fullName evidence="10">Acetylcholine receptor subunit alpha-1-B-like</fullName>
    </submittedName>
</protein>
<comment type="subcellular location">
    <subcellularLocation>
        <location evidence="1">Membrane</location>
        <topology evidence="1">Multi-pass membrane protein</topology>
    </subcellularLocation>
</comment>
<dbReference type="PANTHER" id="PTHR18945">
    <property type="entry name" value="NEUROTRANSMITTER GATED ION CHANNEL"/>
    <property type="match status" value="1"/>
</dbReference>
<dbReference type="InterPro" id="IPR006201">
    <property type="entry name" value="Neur_channel"/>
</dbReference>
<evidence type="ECO:0000259" key="8">
    <source>
        <dbReference type="Pfam" id="PF02932"/>
    </source>
</evidence>
<name>A0A8B8CF28_CRAVI</name>
<evidence type="ECO:0000256" key="5">
    <source>
        <dbReference type="SAM" id="Phobius"/>
    </source>
</evidence>
<dbReference type="Gene3D" id="2.70.170.10">
    <property type="entry name" value="Neurotransmitter-gated ion-channel ligand-binding domain"/>
    <property type="match status" value="1"/>
</dbReference>
<keyword evidence="2 5" id="KW-0812">Transmembrane</keyword>
<dbReference type="PRINTS" id="PR00252">
    <property type="entry name" value="NRIONCHANNEL"/>
</dbReference>
<evidence type="ECO:0000256" key="4">
    <source>
        <dbReference type="ARBA" id="ARBA00023136"/>
    </source>
</evidence>
<evidence type="ECO:0000256" key="6">
    <source>
        <dbReference type="SAM" id="SignalP"/>
    </source>
</evidence>
<proteinExistence type="predicted"/>
<keyword evidence="4 5" id="KW-0472">Membrane</keyword>
<feature type="transmembrane region" description="Helical" evidence="5">
    <location>
        <begin position="278"/>
        <end position="296"/>
    </location>
</feature>
<dbReference type="Pfam" id="PF02931">
    <property type="entry name" value="Neur_chan_LBD"/>
    <property type="match status" value="1"/>
</dbReference>
<evidence type="ECO:0000256" key="2">
    <source>
        <dbReference type="ARBA" id="ARBA00022692"/>
    </source>
</evidence>
<dbReference type="GO" id="GO:0005230">
    <property type="term" value="F:extracellular ligand-gated monoatomic ion channel activity"/>
    <property type="evidence" value="ECO:0007669"/>
    <property type="project" value="InterPro"/>
</dbReference>
<keyword evidence="9" id="KW-1185">Reference proteome</keyword>
<evidence type="ECO:0000313" key="9">
    <source>
        <dbReference type="Proteomes" id="UP000694844"/>
    </source>
</evidence>
<dbReference type="GO" id="GO:0016020">
    <property type="term" value="C:membrane"/>
    <property type="evidence" value="ECO:0007669"/>
    <property type="project" value="UniProtKB-SubCell"/>
</dbReference>
<sequence>MPSLVKVLMVILCAETTVSAYFNDDLYLQEAAELQDFLMNERDGKSSYRKTLPPSVKVNIGLYFELLSLNDFDEIRGRFECNGMLRLNWSDQRFSWDPMKFNNTMLTPFMSSQVWKPQISLLNTFSKFIIINDKREEFVIWYTHEGLANLLIAGVFDVTCDPNVKYFPFDSHECVLLFIPFENLLFPEYASPFTIDIMEDSIIKDNFADRDDDGKWIYRTLTPCIVKLPSRQLTAVAFPVNIHRRPTFAIVNIILPVMLLGFLNLAVFFQPVQAGERISFSITVLLSFTVYMIYIGEIIPETSNPMPVLSFVLIFKLGCSTCIVIAVAIVTRIFHRERRKLSPLLRKMIAAFLKMGSCFSCKKHSDELTGEKQADDLSSIVESRGDNRDNQVGDAGHLKNESTDDWTKMCIVLDKLFFLFFLTLLLLESAFYILAYVVMSGDRENRQTQSQICTDGL</sequence>
<feature type="domain" description="Neurotransmitter-gated ion-channel ligand-binding" evidence="7">
    <location>
        <begin position="47"/>
        <end position="179"/>
    </location>
</feature>
<dbReference type="InterPro" id="IPR006202">
    <property type="entry name" value="Neur_chan_lig-bd"/>
</dbReference>
<dbReference type="GeneID" id="111118953"/>
<dbReference type="AlphaFoldDB" id="A0A8B8CF28"/>
<keyword evidence="6" id="KW-0732">Signal</keyword>
<reference evidence="10" key="1">
    <citation type="submission" date="2025-08" db="UniProtKB">
        <authorList>
            <consortium name="RefSeq"/>
        </authorList>
    </citation>
    <scope>IDENTIFICATION</scope>
    <source>
        <tissue evidence="10">Whole sample</tissue>
    </source>
</reference>
<dbReference type="RefSeq" id="XP_022314393.1">
    <property type="nucleotide sequence ID" value="XM_022458685.1"/>
</dbReference>
<dbReference type="CDD" id="cd19051">
    <property type="entry name" value="LGIC_TM_cation"/>
    <property type="match status" value="1"/>
</dbReference>
<evidence type="ECO:0000256" key="3">
    <source>
        <dbReference type="ARBA" id="ARBA00022989"/>
    </source>
</evidence>
<feature type="transmembrane region" description="Helical" evidence="5">
    <location>
        <begin position="416"/>
        <end position="439"/>
    </location>
</feature>
<dbReference type="KEGG" id="cvn:111118953"/>
<dbReference type="CDD" id="cd18989">
    <property type="entry name" value="LGIC_ECD_cation"/>
    <property type="match status" value="1"/>
</dbReference>
<evidence type="ECO:0000313" key="10">
    <source>
        <dbReference type="RefSeq" id="XP_022314393.1"/>
    </source>
</evidence>
<organism evidence="9 10">
    <name type="scientific">Crassostrea virginica</name>
    <name type="common">Eastern oyster</name>
    <dbReference type="NCBI Taxonomy" id="6565"/>
    <lineage>
        <taxon>Eukaryota</taxon>
        <taxon>Metazoa</taxon>
        <taxon>Spiralia</taxon>
        <taxon>Lophotrochozoa</taxon>
        <taxon>Mollusca</taxon>
        <taxon>Bivalvia</taxon>
        <taxon>Autobranchia</taxon>
        <taxon>Pteriomorphia</taxon>
        <taxon>Ostreida</taxon>
        <taxon>Ostreoidea</taxon>
        <taxon>Ostreidae</taxon>
        <taxon>Crassostrea</taxon>
    </lineage>
</organism>
<gene>
    <name evidence="10" type="primary">LOC111118953</name>
</gene>
<dbReference type="InterPro" id="IPR036719">
    <property type="entry name" value="Neuro-gated_channel_TM_sf"/>
</dbReference>
<feature type="chain" id="PRO_5034116664" evidence="6">
    <location>
        <begin position="21"/>
        <end position="457"/>
    </location>
</feature>
<dbReference type="SUPFAM" id="SSF90112">
    <property type="entry name" value="Neurotransmitter-gated ion-channel transmembrane pore"/>
    <property type="match status" value="1"/>
</dbReference>
<dbReference type="Proteomes" id="UP000694844">
    <property type="component" value="Chromosome 2"/>
</dbReference>
<dbReference type="SUPFAM" id="SSF63712">
    <property type="entry name" value="Nicotinic receptor ligand binding domain-like"/>
    <property type="match status" value="1"/>
</dbReference>
<dbReference type="InterPro" id="IPR006029">
    <property type="entry name" value="Neurotrans-gated_channel_TM"/>
</dbReference>
<evidence type="ECO:0000256" key="1">
    <source>
        <dbReference type="ARBA" id="ARBA00004141"/>
    </source>
</evidence>
<feature type="transmembrane region" description="Helical" evidence="5">
    <location>
        <begin position="248"/>
        <end position="269"/>
    </location>
</feature>
<dbReference type="GO" id="GO:0004888">
    <property type="term" value="F:transmembrane signaling receptor activity"/>
    <property type="evidence" value="ECO:0007669"/>
    <property type="project" value="InterPro"/>
</dbReference>
<feature type="signal peptide" evidence="6">
    <location>
        <begin position="1"/>
        <end position="20"/>
    </location>
</feature>
<dbReference type="OrthoDB" id="6138497at2759"/>
<dbReference type="InterPro" id="IPR038050">
    <property type="entry name" value="Neuro_actylchol_rec"/>
</dbReference>
<feature type="transmembrane region" description="Helical" evidence="5">
    <location>
        <begin position="308"/>
        <end position="330"/>
    </location>
</feature>
<dbReference type="Gene3D" id="1.20.58.390">
    <property type="entry name" value="Neurotransmitter-gated ion-channel transmembrane domain"/>
    <property type="match status" value="1"/>
</dbReference>